<name>C6VVH7_DYAFD</name>
<evidence type="ECO:0000313" key="2">
    <source>
        <dbReference type="Proteomes" id="UP000002011"/>
    </source>
</evidence>
<reference evidence="1 2" key="1">
    <citation type="journal article" date="2009" name="Stand. Genomic Sci.">
        <title>Complete genome sequence of Dyadobacter fermentans type strain (NS114).</title>
        <authorList>
            <person name="Lang E."/>
            <person name="Lapidus A."/>
            <person name="Chertkov O."/>
            <person name="Brettin T."/>
            <person name="Detter J.C."/>
            <person name="Han C."/>
            <person name="Copeland A."/>
            <person name="Glavina Del Rio T."/>
            <person name="Nolan M."/>
            <person name="Chen F."/>
            <person name="Lucas S."/>
            <person name="Tice H."/>
            <person name="Cheng J.F."/>
            <person name="Land M."/>
            <person name="Hauser L."/>
            <person name="Chang Y.J."/>
            <person name="Jeffries C.D."/>
            <person name="Kopitz M."/>
            <person name="Bruce D."/>
            <person name="Goodwin L."/>
            <person name="Pitluck S."/>
            <person name="Ovchinnikova G."/>
            <person name="Pati A."/>
            <person name="Ivanova N."/>
            <person name="Mavrommatis K."/>
            <person name="Chen A."/>
            <person name="Palaniappan K."/>
            <person name="Chain P."/>
            <person name="Bristow J."/>
            <person name="Eisen J.A."/>
            <person name="Markowitz V."/>
            <person name="Hugenholtz P."/>
            <person name="Goker M."/>
            <person name="Rohde M."/>
            <person name="Kyrpides N.C."/>
            <person name="Klenk H.P."/>
        </authorList>
    </citation>
    <scope>NUCLEOTIDE SEQUENCE [LARGE SCALE GENOMIC DNA]</scope>
    <source>
        <strain evidence="2">ATCC 700827 / DSM 18053 / CIP 107007 / KCTC 52180 / NS114</strain>
    </source>
</reference>
<protein>
    <submittedName>
        <fullName evidence="1">Uncharacterized protein</fullName>
    </submittedName>
</protein>
<proteinExistence type="predicted"/>
<accession>C6VVH7</accession>
<dbReference type="STRING" id="471854.Dfer_5516"/>
<evidence type="ECO:0000313" key="1">
    <source>
        <dbReference type="EMBL" id="ACT96707.1"/>
    </source>
</evidence>
<dbReference type="EMBL" id="CP001619">
    <property type="protein sequence ID" value="ACT96707.1"/>
    <property type="molecule type" value="Genomic_DNA"/>
</dbReference>
<sequence>MGLAPSELEVITPYQFTLLREGFSERQKIESDRSKYIAYWVYKMAGKVVDNPVSVEQFLNPSATGAPMDLEKFIEEKFTPEAMEQYDRLFNPKKYAT</sequence>
<dbReference type="Proteomes" id="UP000002011">
    <property type="component" value="Chromosome"/>
</dbReference>
<dbReference type="KEGG" id="dfe:Dfer_5516"/>
<organism evidence="1 2">
    <name type="scientific">Dyadobacter fermentans (strain ATCC 700827 / DSM 18053 / CIP 107007 / KCTC 52180 / NS114)</name>
    <dbReference type="NCBI Taxonomy" id="471854"/>
    <lineage>
        <taxon>Bacteria</taxon>
        <taxon>Pseudomonadati</taxon>
        <taxon>Bacteroidota</taxon>
        <taxon>Cytophagia</taxon>
        <taxon>Cytophagales</taxon>
        <taxon>Spirosomataceae</taxon>
        <taxon>Dyadobacter</taxon>
    </lineage>
</organism>
<dbReference type="HOGENOM" id="CLU_2342288_0_0_10"/>
<gene>
    <name evidence="1" type="ordered locus">Dfer_5516</name>
</gene>
<keyword evidence="2" id="KW-1185">Reference proteome</keyword>
<dbReference type="AlphaFoldDB" id="C6VVH7"/>